<protein>
    <submittedName>
        <fullName evidence="3">TIR domain-containing protein</fullName>
    </submittedName>
</protein>
<dbReference type="InterPro" id="IPR038434">
    <property type="entry name" value="YARHG_sf"/>
</dbReference>
<evidence type="ECO:0000256" key="1">
    <source>
        <dbReference type="SAM" id="MobiDB-lite"/>
    </source>
</evidence>
<organism evidence="3 4">
    <name type="scientific">Novosphingobium anseongense</name>
    <dbReference type="NCBI Taxonomy" id="3133436"/>
    <lineage>
        <taxon>Bacteria</taxon>
        <taxon>Pseudomonadati</taxon>
        <taxon>Pseudomonadota</taxon>
        <taxon>Alphaproteobacteria</taxon>
        <taxon>Sphingomonadales</taxon>
        <taxon>Sphingomonadaceae</taxon>
        <taxon>Novosphingobium</taxon>
    </lineage>
</organism>
<evidence type="ECO:0000313" key="4">
    <source>
        <dbReference type="Proteomes" id="UP001361239"/>
    </source>
</evidence>
<dbReference type="Pfam" id="PF13676">
    <property type="entry name" value="TIR_2"/>
    <property type="match status" value="1"/>
</dbReference>
<dbReference type="PROSITE" id="PS50104">
    <property type="entry name" value="TIR"/>
    <property type="match status" value="1"/>
</dbReference>
<dbReference type="RefSeq" id="WP_339587125.1">
    <property type="nucleotide sequence ID" value="NZ_JBBHJZ010000002.1"/>
</dbReference>
<dbReference type="InterPro" id="IPR035897">
    <property type="entry name" value="Toll_tir_struct_dom_sf"/>
</dbReference>
<dbReference type="Gene3D" id="3.40.50.10140">
    <property type="entry name" value="Toll/interleukin-1 receptor homology (TIR) domain"/>
    <property type="match status" value="1"/>
</dbReference>
<reference evidence="3 4" key="1">
    <citation type="submission" date="2024-03" db="EMBL/GenBank/DDBJ databases">
        <authorList>
            <person name="Jo J.-H."/>
        </authorList>
    </citation>
    <scope>NUCLEOTIDE SEQUENCE [LARGE SCALE GENOMIC DNA]</scope>
    <source>
        <strain evidence="3 4">PS1R-30</strain>
    </source>
</reference>
<feature type="compositionally biased region" description="Pro residues" evidence="1">
    <location>
        <begin position="141"/>
        <end position="152"/>
    </location>
</feature>
<feature type="region of interest" description="Disordered" evidence="1">
    <location>
        <begin position="129"/>
        <end position="152"/>
    </location>
</feature>
<feature type="domain" description="TIR" evidence="2">
    <location>
        <begin position="1"/>
        <end position="124"/>
    </location>
</feature>
<dbReference type="SUPFAM" id="SSF52200">
    <property type="entry name" value="Toll/Interleukin receptor TIR domain"/>
    <property type="match status" value="1"/>
</dbReference>
<dbReference type="EMBL" id="JBBHJZ010000002">
    <property type="protein sequence ID" value="MEJ5977177.1"/>
    <property type="molecule type" value="Genomic_DNA"/>
</dbReference>
<dbReference type="InterPro" id="IPR000157">
    <property type="entry name" value="TIR_dom"/>
</dbReference>
<gene>
    <name evidence="3" type="ORF">WG901_11060</name>
</gene>
<proteinExistence type="predicted"/>
<keyword evidence="4" id="KW-1185">Reference proteome</keyword>
<dbReference type="Gene3D" id="1.20.58.1690">
    <property type="match status" value="1"/>
</dbReference>
<dbReference type="SMART" id="SM01324">
    <property type="entry name" value="YARHG"/>
    <property type="match status" value="1"/>
</dbReference>
<evidence type="ECO:0000259" key="2">
    <source>
        <dbReference type="PROSITE" id="PS50104"/>
    </source>
</evidence>
<sequence length="346" mass="37269">MVDVFISYSRKDEALVAVLARAMIAEGYAVWWDAELPPHKSYGEVITDKIAEAKATVVVWSADAVKSEWVRAEADMARNQHKLIQTAVDAAMPPLPFNQIQFAEIGDWRGEPDHRGWRKVKASLNELCGAGSDERRATPLPGTPPPRPPLAEAPPFARWPLLAGIGVAALGLAAAGGALLAPRDTTPAPAVLAPAPTAAAVAADPSATPVPEPRPTIATNVVPIPQVTIARPPVMPSAPLSAAAAPTPSASAAPARKVTWPRLVFPDSSRRLLTAEELAPLTARQLRIALNEMPARHGFRFKDPELLAWFSQYPWYEPRVDQARANAIEQQNTVLIRQTLRARDGN</sequence>
<accession>A0ABU8RVS9</accession>
<comment type="caution">
    <text evidence="3">The sequence shown here is derived from an EMBL/GenBank/DDBJ whole genome shotgun (WGS) entry which is preliminary data.</text>
</comment>
<dbReference type="Pfam" id="PF13308">
    <property type="entry name" value="YARHG"/>
    <property type="match status" value="1"/>
</dbReference>
<evidence type="ECO:0000313" key="3">
    <source>
        <dbReference type="EMBL" id="MEJ5977177.1"/>
    </source>
</evidence>
<dbReference type="InterPro" id="IPR025582">
    <property type="entry name" value="YARHG_dom"/>
</dbReference>
<dbReference type="Proteomes" id="UP001361239">
    <property type="component" value="Unassembled WGS sequence"/>
</dbReference>
<name>A0ABU8RVS9_9SPHN</name>